<dbReference type="InterPro" id="IPR001258">
    <property type="entry name" value="NHL_repeat"/>
</dbReference>
<accession>A0A815CAI7</accession>
<protein>
    <recommendedName>
        <fullName evidence="5">Caspase family p20 domain-containing protein</fullName>
    </recommendedName>
</protein>
<dbReference type="InterPro" id="IPR011042">
    <property type="entry name" value="6-blade_b-propeller_TolB-like"/>
</dbReference>
<dbReference type="AlphaFoldDB" id="A0A815CAI7"/>
<dbReference type="CDD" id="cd05819">
    <property type="entry name" value="NHL"/>
    <property type="match status" value="1"/>
</dbReference>
<dbReference type="EMBL" id="CAJNOJ010000561">
    <property type="protein sequence ID" value="CAF1484832.1"/>
    <property type="molecule type" value="Genomic_DNA"/>
</dbReference>
<dbReference type="PROSITE" id="PS50208">
    <property type="entry name" value="CASPASE_P20"/>
    <property type="match status" value="1"/>
</dbReference>
<comment type="caution">
    <text evidence="6">The sequence shown here is derived from an EMBL/GenBank/DDBJ whole genome shotgun (WGS) entry which is preliminary data.</text>
</comment>
<dbReference type="PROSITE" id="PS51125">
    <property type="entry name" value="NHL"/>
    <property type="match status" value="2"/>
</dbReference>
<evidence type="ECO:0000313" key="8">
    <source>
        <dbReference type="Proteomes" id="UP000663828"/>
    </source>
</evidence>
<sequence length="538" mass="60868">MANKLRRKVALIIGNGDYTRSDNKLTHCTKNATDLSDLLQKIGFDINEIHTNIKRDNEMNVIFRKFANTIEDDDIILFYFFGHGYQIDHVNYLIPIGDKYIENESDIADFGVNAEHALELLLEKKKSYAMIFILDCPTSYSFKGKSESGSTIKGINVDSSLGPSIQLICTDNERRSSNNIFSRHLLANLAAENVTITDIFKHVEELVSRESDRKLCPLIINRLQQHQEVYLNEILNFIPDIPSNARWKSKGITIVGGIINGVNGPQGITVTDNQTIFVTDTNHNRIMKYTEDGSKARQIISRKTDGKHEREQLHRPSTVIQDAKSKKLIICDRGHYRIVRWNPKTSRFSQIIQENMACFGVAMDEEGCLYVSDTEKHEVRRYESGDQSGKVVAGGQGQGHRLSQLNSPTYIFVDGKQAVYVSDRFNNRIVKWEKDAKKGIIVAGGHGNGKDKHQLFRPAGLIVDQSGTVYAADHLNHRIMRFRQGETYGEIIAGDNYLSGDRSNELNGPEGIAFDCQGNLYVVDSYNNRIQRFDIQTD</sequence>
<dbReference type="InterPro" id="IPR001309">
    <property type="entry name" value="Pept_C14_p20"/>
</dbReference>
<evidence type="ECO:0000256" key="1">
    <source>
        <dbReference type="ARBA" id="ARBA00022729"/>
    </source>
</evidence>
<dbReference type="Proteomes" id="UP000663852">
    <property type="component" value="Unassembled WGS sequence"/>
</dbReference>
<evidence type="ECO:0000256" key="3">
    <source>
        <dbReference type="ARBA" id="ARBA00023180"/>
    </source>
</evidence>
<dbReference type="InterPro" id="IPR029030">
    <property type="entry name" value="Caspase-like_dom_sf"/>
</dbReference>
<dbReference type="InterPro" id="IPR013658">
    <property type="entry name" value="SGL"/>
</dbReference>
<evidence type="ECO:0000256" key="4">
    <source>
        <dbReference type="PROSITE-ProRule" id="PRU00504"/>
    </source>
</evidence>
<feature type="domain" description="Caspase family p20" evidence="5">
    <location>
        <begin position="6"/>
        <end position="86"/>
    </location>
</feature>
<reference evidence="6" key="1">
    <citation type="submission" date="2021-02" db="EMBL/GenBank/DDBJ databases">
        <authorList>
            <person name="Nowell W R."/>
        </authorList>
    </citation>
    <scope>NUCLEOTIDE SEQUENCE</scope>
</reference>
<dbReference type="Pfam" id="PF01436">
    <property type="entry name" value="NHL"/>
    <property type="match status" value="1"/>
</dbReference>
<dbReference type="Gene3D" id="2.40.10.500">
    <property type="match status" value="1"/>
</dbReference>
<keyword evidence="2" id="KW-0677">Repeat</keyword>
<dbReference type="Gene3D" id="2.120.10.30">
    <property type="entry name" value="TolB, C-terminal domain"/>
    <property type="match status" value="2"/>
</dbReference>
<dbReference type="EMBL" id="CAJNOR010002338">
    <property type="protein sequence ID" value="CAF1280269.1"/>
    <property type="molecule type" value="Genomic_DNA"/>
</dbReference>
<evidence type="ECO:0000259" key="5">
    <source>
        <dbReference type="PROSITE" id="PS50208"/>
    </source>
</evidence>
<feature type="repeat" description="NHL" evidence="4">
    <location>
        <begin position="263"/>
        <end position="292"/>
    </location>
</feature>
<name>A0A815CAI7_ADIRI</name>
<evidence type="ECO:0000313" key="6">
    <source>
        <dbReference type="EMBL" id="CAF1280269.1"/>
    </source>
</evidence>
<keyword evidence="8" id="KW-1185">Reference proteome</keyword>
<dbReference type="Pfam" id="PF08450">
    <property type="entry name" value="SGL"/>
    <property type="match status" value="1"/>
</dbReference>
<organism evidence="6 8">
    <name type="scientific">Adineta ricciae</name>
    <name type="common">Rotifer</name>
    <dbReference type="NCBI Taxonomy" id="249248"/>
    <lineage>
        <taxon>Eukaryota</taxon>
        <taxon>Metazoa</taxon>
        <taxon>Spiralia</taxon>
        <taxon>Gnathifera</taxon>
        <taxon>Rotifera</taxon>
        <taxon>Eurotatoria</taxon>
        <taxon>Bdelloidea</taxon>
        <taxon>Adinetida</taxon>
        <taxon>Adinetidae</taxon>
        <taxon>Adineta</taxon>
    </lineage>
</organism>
<keyword evidence="1" id="KW-0732">Signal</keyword>
<dbReference type="PANTHER" id="PTHR10680">
    <property type="entry name" value="PEPTIDYL-GLYCINE ALPHA-AMIDATING MONOOXYGENASE"/>
    <property type="match status" value="1"/>
</dbReference>
<evidence type="ECO:0000256" key="2">
    <source>
        <dbReference type="ARBA" id="ARBA00022737"/>
    </source>
</evidence>
<dbReference type="Proteomes" id="UP000663828">
    <property type="component" value="Unassembled WGS sequence"/>
</dbReference>
<proteinExistence type="predicted"/>
<dbReference type="SUPFAM" id="SSF101898">
    <property type="entry name" value="NHL repeat"/>
    <property type="match status" value="1"/>
</dbReference>
<dbReference type="GO" id="GO:0004197">
    <property type="term" value="F:cysteine-type endopeptidase activity"/>
    <property type="evidence" value="ECO:0007669"/>
    <property type="project" value="InterPro"/>
</dbReference>
<gene>
    <name evidence="7" type="ORF">EDS130_LOCUS41661</name>
    <name evidence="6" type="ORF">XAT740_LOCUS27778</name>
</gene>
<dbReference type="SUPFAM" id="SSF52129">
    <property type="entry name" value="Caspase-like"/>
    <property type="match status" value="1"/>
</dbReference>
<evidence type="ECO:0000313" key="7">
    <source>
        <dbReference type="EMBL" id="CAF1484832.1"/>
    </source>
</evidence>
<dbReference type="OrthoDB" id="412369at2759"/>
<keyword evidence="3" id="KW-0325">Glycoprotein</keyword>
<feature type="repeat" description="NHL" evidence="4">
    <location>
        <begin position="505"/>
        <end position="536"/>
    </location>
</feature>
<dbReference type="PANTHER" id="PTHR10680:SF14">
    <property type="entry name" value="PEPTIDYL-GLYCINE ALPHA-AMIDATING MONOOXYGENASE"/>
    <property type="match status" value="1"/>
</dbReference>
<dbReference type="Gene3D" id="3.40.50.1460">
    <property type="match status" value="1"/>
</dbReference>
<dbReference type="GO" id="GO:0006508">
    <property type="term" value="P:proteolysis"/>
    <property type="evidence" value="ECO:0007669"/>
    <property type="project" value="InterPro"/>
</dbReference>
<dbReference type="Pfam" id="PF00656">
    <property type="entry name" value="Peptidase_C14"/>
    <property type="match status" value="1"/>
</dbReference>
<dbReference type="InterPro" id="IPR011600">
    <property type="entry name" value="Pept_C14_caspase"/>
</dbReference>